<comment type="caution">
    <text evidence="3">The sequence shown here is derived from an EMBL/GenBank/DDBJ whole genome shotgun (WGS) entry which is preliminary data.</text>
</comment>
<feature type="transmembrane region" description="Helical" evidence="1">
    <location>
        <begin position="27"/>
        <end position="48"/>
    </location>
</feature>
<feature type="transmembrane region" description="Helical" evidence="1">
    <location>
        <begin position="55"/>
        <end position="73"/>
    </location>
</feature>
<dbReference type="SUPFAM" id="SSF103481">
    <property type="entry name" value="Multidrug resistance efflux transporter EmrE"/>
    <property type="match status" value="2"/>
</dbReference>
<feature type="transmembrane region" description="Helical" evidence="1">
    <location>
        <begin position="85"/>
        <end position="103"/>
    </location>
</feature>
<feature type="non-terminal residue" evidence="3">
    <location>
        <position position="1"/>
    </location>
</feature>
<feature type="domain" description="EamA" evidence="2">
    <location>
        <begin position="4"/>
        <end position="71"/>
    </location>
</feature>
<sequence length="232" mass="25880">VNIVIAVLEALATGLFYIAIDKMENPAIVSFIGNIGPIFVTILGITLLKERFNRIEIAGILITLCGLFLINYNPSFTWENMFLEGTVYVVLASFFFSIAAIIARKYNKYIEGSELSFVRVLLLFVSFVILFLFSSSDLEISSRALINMSIGSILETLITIVLAYEAFKYIEATRNSLVLSTRSIFVLLSAYLYFHIFPDTFQVIGGMLTIFGVVAITTGKMLMKKKGDKKKA</sequence>
<evidence type="ECO:0000259" key="2">
    <source>
        <dbReference type="Pfam" id="PF00892"/>
    </source>
</evidence>
<feature type="transmembrane region" description="Helical" evidence="1">
    <location>
        <begin position="200"/>
        <end position="223"/>
    </location>
</feature>
<evidence type="ECO:0000313" key="3">
    <source>
        <dbReference type="EMBL" id="GAH66866.1"/>
    </source>
</evidence>
<proteinExistence type="predicted"/>
<feature type="domain" description="EamA" evidence="2">
    <location>
        <begin position="85"/>
        <end position="217"/>
    </location>
</feature>
<keyword evidence="1" id="KW-0472">Membrane</keyword>
<dbReference type="EMBL" id="BARU01026792">
    <property type="protein sequence ID" value="GAH66866.1"/>
    <property type="molecule type" value="Genomic_DNA"/>
</dbReference>
<keyword evidence="1" id="KW-0812">Transmembrane</keyword>
<feature type="transmembrane region" description="Helical" evidence="1">
    <location>
        <begin position="176"/>
        <end position="194"/>
    </location>
</feature>
<protein>
    <recommendedName>
        <fullName evidence="2">EamA domain-containing protein</fullName>
    </recommendedName>
</protein>
<name>X1H9I2_9ZZZZ</name>
<dbReference type="InterPro" id="IPR037185">
    <property type="entry name" value="EmrE-like"/>
</dbReference>
<organism evidence="3">
    <name type="scientific">marine sediment metagenome</name>
    <dbReference type="NCBI Taxonomy" id="412755"/>
    <lineage>
        <taxon>unclassified sequences</taxon>
        <taxon>metagenomes</taxon>
        <taxon>ecological metagenomes</taxon>
    </lineage>
</organism>
<dbReference type="GO" id="GO:0016020">
    <property type="term" value="C:membrane"/>
    <property type="evidence" value="ECO:0007669"/>
    <property type="project" value="InterPro"/>
</dbReference>
<dbReference type="Gene3D" id="1.10.3730.20">
    <property type="match status" value="1"/>
</dbReference>
<feature type="transmembrane region" description="Helical" evidence="1">
    <location>
        <begin position="115"/>
        <end position="133"/>
    </location>
</feature>
<keyword evidence="1" id="KW-1133">Transmembrane helix</keyword>
<evidence type="ECO:0000256" key="1">
    <source>
        <dbReference type="SAM" id="Phobius"/>
    </source>
</evidence>
<feature type="transmembrane region" description="Helical" evidence="1">
    <location>
        <begin position="145"/>
        <end position="164"/>
    </location>
</feature>
<gene>
    <name evidence="3" type="ORF">S03H2_42996</name>
</gene>
<dbReference type="InterPro" id="IPR000620">
    <property type="entry name" value="EamA_dom"/>
</dbReference>
<dbReference type="PANTHER" id="PTHR22911">
    <property type="entry name" value="ACYL-MALONYL CONDENSING ENZYME-RELATED"/>
    <property type="match status" value="1"/>
</dbReference>
<accession>X1H9I2</accession>
<dbReference type="AlphaFoldDB" id="X1H9I2"/>
<dbReference type="Pfam" id="PF00892">
    <property type="entry name" value="EamA"/>
    <property type="match status" value="2"/>
</dbReference>
<reference evidence="3" key="1">
    <citation type="journal article" date="2014" name="Front. Microbiol.">
        <title>High frequency of phylogenetically diverse reductive dehalogenase-homologous genes in deep subseafloor sedimentary metagenomes.</title>
        <authorList>
            <person name="Kawai M."/>
            <person name="Futagami T."/>
            <person name="Toyoda A."/>
            <person name="Takaki Y."/>
            <person name="Nishi S."/>
            <person name="Hori S."/>
            <person name="Arai W."/>
            <person name="Tsubouchi T."/>
            <person name="Morono Y."/>
            <person name="Uchiyama I."/>
            <person name="Ito T."/>
            <person name="Fujiyama A."/>
            <person name="Inagaki F."/>
            <person name="Takami H."/>
        </authorList>
    </citation>
    <scope>NUCLEOTIDE SEQUENCE</scope>
    <source>
        <strain evidence="3">Expedition CK06-06</strain>
    </source>
</reference>